<dbReference type="EMBL" id="JAAHCF010000918">
    <property type="protein sequence ID" value="KAK8141579.1"/>
    <property type="molecule type" value="Genomic_DNA"/>
</dbReference>
<evidence type="ECO:0000313" key="4">
    <source>
        <dbReference type="Proteomes" id="UP001397290"/>
    </source>
</evidence>
<evidence type="ECO:0000313" key="3">
    <source>
        <dbReference type="EMBL" id="KAK8141579.1"/>
    </source>
</evidence>
<keyword evidence="4" id="KW-1185">Reference proteome</keyword>
<evidence type="ECO:0000259" key="2">
    <source>
        <dbReference type="PROSITE" id="PS51782"/>
    </source>
</evidence>
<sequence length="196" mass="21778">MVSLYPSDCDDKKIIDGLDDHDSLQDIPDKDLCSYCCTTKLQMMQKLPYSACDELYAEMLSVVNKRFNLSNLTKLLLLLMNMTATRPADCSSKQTYSTTAGDTCDSIALAKLVSAASLYYLSPSMLNCSSVPAGLQLCLLDKCETHMVKNKDEDYVAIGVDHDTSWTNIVQWNLALNSDCCNVYPTEPPFWGHVVC</sequence>
<dbReference type="InterPro" id="IPR036779">
    <property type="entry name" value="LysM_dom_sf"/>
</dbReference>
<dbReference type="PROSITE" id="PS51782">
    <property type="entry name" value="LYSM"/>
    <property type="match status" value="1"/>
</dbReference>
<dbReference type="Proteomes" id="UP001397290">
    <property type="component" value="Unassembled WGS sequence"/>
</dbReference>
<accession>A0AAW0RHD6</accession>
<gene>
    <name evidence="3" type="ORF">G3M48_010277</name>
</gene>
<organism evidence="3 4">
    <name type="scientific">Beauveria asiatica</name>
    <dbReference type="NCBI Taxonomy" id="1069075"/>
    <lineage>
        <taxon>Eukaryota</taxon>
        <taxon>Fungi</taxon>
        <taxon>Dikarya</taxon>
        <taxon>Ascomycota</taxon>
        <taxon>Pezizomycotina</taxon>
        <taxon>Sordariomycetes</taxon>
        <taxon>Hypocreomycetidae</taxon>
        <taxon>Hypocreales</taxon>
        <taxon>Cordycipitaceae</taxon>
        <taxon>Beauveria</taxon>
    </lineage>
</organism>
<evidence type="ECO:0000256" key="1">
    <source>
        <dbReference type="ARBA" id="ARBA00044955"/>
    </source>
</evidence>
<dbReference type="AlphaFoldDB" id="A0AAW0RHD6"/>
<protein>
    <recommendedName>
        <fullName evidence="2">LysM domain-containing protein</fullName>
    </recommendedName>
</protein>
<feature type="non-terminal residue" evidence="3">
    <location>
        <position position="196"/>
    </location>
</feature>
<proteinExistence type="inferred from homology"/>
<dbReference type="Pfam" id="PF01476">
    <property type="entry name" value="LysM"/>
    <property type="match status" value="1"/>
</dbReference>
<comment type="caution">
    <text evidence="3">The sequence shown here is derived from an EMBL/GenBank/DDBJ whole genome shotgun (WGS) entry which is preliminary data.</text>
</comment>
<dbReference type="Gene3D" id="3.10.350.10">
    <property type="entry name" value="LysM domain"/>
    <property type="match status" value="1"/>
</dbReference>
<comment type="similarity">
    <text evidence="1">Belongs to the secreted LysM effector family.</text>
</comment>
<dbReference type="InterPro" id="IPR018392">
    <property type="entry name" value="LysM"/>
</dbReference>
<feature type="domain" description="LysM" evidence="2">
    <location>
        <begin position="94"/>
        <end position="139"/>
    </location>
</feature>
<name>A0AAW0RHD6_9HYPO</name>
<reference evidence="3 4" key="1">
    <citation type="submission" date="2020-02" db="EMBL/GenBank/DDBJ databases">
        <title>Comparative genomics of the hypocrealean fungal genus Beauvera.</title>
        <authorList>
            <person name="Showalter D.N."/>
            <person name="Bushley K.E."/>
            <person name="Rehner S.A."/>
        </authorList>
    </citation>
    <scope>NUCLEOTIDE SEQUENCE [LARGE SCALE GENOMIC DNA]</scope>
    <source>
        <strain evidence="3 4">ARSEF4384</strain>
    </source>
</reference>